<dbReference type="EMBL" id="AAMS01000011">
    <property type="protein sequence ID" value="EAQ05274.1"/>
    <property type="molecule type" value="Genomic_DNA"/>
</dbReference>
<name>A3V9A4_9RHOB</name>
<feature type="domain" description="Flagellar motor switch protein FliG C-terminal" evidence="11">
    <location>
        <begin position="225"/>
        <end position="338"/>
    </location>
</feature>
<keyword evidence="14" id="KW-0969">Cilium</keyword>
<comment type="similarity">
    <text evidence="3">Belongs to the FliG family.</text>
</comment>
<dbReference type="SUPFAM" id="SSF48029">
    <property type="entry name" value="FliG"/>
    <property type="match status" value="2"/>
</dbReference>
<feature type="domain" description="Flagellar motor switch protein FliG middle" evidence="12">
    <location>
        <begin position="126"/>
        <end position="192"/>
    </location>
</feature>
<dbReference type="InterPro" id="IPR028263">
    <property type="entry name" value="FliG_N"/>
</dbReference>
<dbReference type="Pfam" id="PF01706">
    <property type="entry name" value="FliG_C"/>
    <property type="match status" value="1"/>
</dbReference>
<dbReference type="GO" id="GO:0005886">
    <property type="term" value="C:plasma membrane"/>
    <property type="evidence" value="ECO:0007669"/>
    <property type="project" value="UniProtKB-SubCell"/>
</dbReference>
<keyword evidence="8" id="KW-0472">Membrane</keyword>
<evidence type="ECO:0000313" key="14">
    <source>
        <dbReference type="EMBL" id="EAQ05274.1"/>
    </source>
</evidence>
<evidence type="ECO:0000256" key="4">
    <source>
        <dbReference type="ARBA" id="ARBA00021870"/>
    </source>
</evidence>
<dbReference type="Gene3D" id="1.10.220.30">
    <property type="match status" value="3"/>
</dbReference>
<dbReference type="AlphaFoldDB" id="A3V9A4"/>
<comment type="function">
    <text evidence="10">FliG is one of three proteins (FliG, FliN, FliM) that forms the rotor-mounted switch complex (C ring), located at the base of the basal body. This complex interacts with the CheY and CheZ chemotaxis proteins, in addition to contacting components of the motor that determine the direction of flagellar rotation.</text>
</comment>
<evidence type="ECO:0000259" key="11">
    <source>
        <dbReference type="Pfam" id="PF01706"/>
    </source>
</evidence>
<evidence type="ECO:0000256" key="3">
    <source>
        <dbReference type="ARBA" id="ARBA00010299"/>
    </source>
</evidence>
<evidence type="ECO:0000313" key="15">
    <source>
        <dbReference type="Proteomes" id="UP000004507"/>
    </source>
</evidence>
<sequence>MSYMSDIHSAAAMTRRRKAAIVVQMLIADGGSMPLADLPEHLQELLTGELARLRRLDRVTMDAVAEEFASELDAMGMAAPGSRDNAITALADHLSPSLASRLQAQMDSVRNGDHWPVVADLAVPVLARIMQSESIEICAVTLSKLPVAKAAEVLAKTPGDRARRITYAMSVTGDVTPDVVRRIGRALAQEYAHPPATAFDKAPVQRLGAILNSATTDTREDVLEGLGAKDPDFASDVRKAIFTFKDIAPRVKPNDISTCTRAVDAAVLSTAIAAALAGDADVVASAEYVLANLSQRMAAQLREDAAERGPIKKADAEAAMSAITTAVRELADGGLIVLRDPDQEE</sequence>
<dbReference type="InterPro" id="IPR011002">
    <property type="entry name" value="FliG_a-hlx"/>
</dbReference>
<evidence type="ECO:0000256" key="9">
    <source>
        <dbReference type="ARBA" id="ARBA00023143"/>
    </source>
</evidence>
<evidence type="ECO:0000256" key="5">
    <source>
        <dbReference type="ARBA" id="ARBA00022475"/>
    </source>
</evidence>
<dbReference type="GO" id="GO:0009425">
    <property type="term" value="C:bacterial-type flagellum basal body"/>
    <property type="evidence" value="ECO:0007669"/>
    <property type="project" value="UniProtKB-SubCell"/>
</dbReference>
<evidence type="ECO:0000259" key="13">
    <source>
        <dbReference type="Pfam" id="PF14842"/>
    </source>
</evidence>
<dbReference type="InterPro" id="IPR023087">
    <property type="entry name" value="Flg_Motor_Flig_C"/>
</dbReference>
<evidence type="ECO:0000256" key="6">
    <source>
        <dbReference type="ARBA" id="ARBA00022500"/>
    </source>
</evidence>
<dbReference type="eggNOG" id="COG1536">
    <property type="taxonomic scope" value="Bacteria"/>
</dbReference>
<dbReference type="Pfam" id="PF14842">
    <property type="entry name" value="FliG_N"/>
    <property type="match status" value="1"/>
</dbReference>
<dbReference type="STRING" id="314232.SKA53_05845"/>
<feature type="domain" description="Flagellar motor switch protein FliG N-terminal" evidence="13">
    <location>
        <begin position="13"/>
        <end position="112"/>
    </location>
</feature>
<dbReference type="InterPro" id="IPR032779">
    <property type="entry name" value="FliG_M"/>
</dbReference>
<evidence type="ECO:0000256" key="1">
    <source>
        <dbReference type="ARBA" id="ARBA00004117"/>
    </source>
</evidence>
<dbReference type="PRINTS" id="PR00954">
    <property type="entry name" value="FLGMOTORFLIG"/>
</dbReference>
<evidence type="ECO:0000256" key="2">
    <source>
        <dbReference type="ARBA" id="ARBA00004413"/>
    </source>
</evidence>
<evidence type="ECO:0000256" key="8">
    <source>
        <dbReference type="ARBA" id="ARBA00023136"/>
    </source>
</evidence>
<dbReference type="Proteomes" id="UP000004507">
    <property type="component" value="Unassembled WGS sequence"/>
</dbReference>
<reference evidence="14 15" key="1">
    <citation type="submission" date="2006-01" db="EMBL/GenBank/DDBJ databases">
        <authorList>
            <person name="Hagstrom A."/>
            <person name="Ferriera S."/>
            <person name="Johnson J."/>
            <person name="Kravitz S."/>
            <person name="Halpern A."/>
            <person name="Remington K."/>
            <person name="Beeson K."/>
            <person name="Tran B."/>
            <person name="Rogers Y.-H."/>
            <person name="Friedman R."/>
            <person name="Venter J.C."/>
        </authorList>
    </citation>
    <scope>NUCLEOTIDE SEQUENCE [LARGE SCALE GENOMIC DNA]</scope>
    <source>
        <strain evidence="14 15">SKA53</strain>
    </source>
</reference>
<evidence type="ECO:0000256" key="10">
    <source>
        <dbReference type="ARBA" id="ARBA00025598"/>
    </source>
</evidence>
<keyword evidence="5" id="KW-1003">Cell membrane</keyword>
<dbReference type="PANTHER" id="PTHR30534:SF0">
    <property type="entry name" value="FLAGELLAR MOTOR SWITCH PROTEIN FLIG"/>
    <property type="match status" value="1"/>
</dbReference>
<keyword evidence="6" id="KW-0145">Chemotaxis</keyword>
<dbReference type="InterPro" id="IPR000090">
    <property type="entry name" value="Flg_Motor_Flig"/>
</dbReference>
<gene>
    <name evidence="14" type="ORF">SKA53_05845</name>
</gene>
<dbReference type="HOGENOM" id="CLU_047835_1_1_5"/>
<dbReference type="RefSeq" id="WP_007205122.1">
    <property type="nucleotide sequence ID" value="NZ_CH672414.1"/>
</dbReference>
<comment type="subcellular location">
    <subcellularLocation>
        <location evidence="1">Bacterial flagellum basal body</location>
    </subcellularLocation>
    <subcellularLocation>
        <location evidence="2">Cell membrane</location>
        <topology evidence="2">Peripheral membrane protein</topology>
        <orientation evidence="2">Cytoplasmic side</orientation>
    </subcellularLocation>
</comment>
<accession>A3V9A4</accession>
<evidence type="ECO:0000256" key="7">
    <source>
        <dbReference type="ARBA" id="ARBA00022779"/>
    </source>
</evidence>
<dbReference type="OrthoDB" id="7616820at2"/>
<organism evidence="14 15">
    <name type="scientific">Yoonia vestfoldensis SKA53</name>
    <dbReference type="NCBI Taxonomy" id="314232"/>
    <lineage>
        <taxon>Bacteria</taxon>
        <taxon>Pseudomonadati</taxon>
        <taxon>Pseudomonadota</taxon>
        <taxon>Alphaproteobacteria</taxon>
        <taxon>Rhodobacterales</taxon>
        <taxon>Paracoccaceae</taxon>
        <taxon>Yoonia</taxon>
    </lineage>
</organism>
<keyword evidence="9" id="KW-0975">Bacterial flagellum</keyword>
<dbReference type="GO" id="GO:0006935">
    <property type="term" value="P:chemotaxis"/>
    <property type="evidence" value="ECO:0007669"/>
    <property type="project" value="UniProtKB-KW"/>
</dbReference>
<dbReference type="PANTHER" id="PTHR30534">
    <property type="entry name" value="FLAGELLAR MOTOR SWITCH PROTEIN FLIG"/>
    <property type="match status" value="1"/>
</dbReference>
<dbReference type="Pfam" id="PF14841">
    <property type="entry name" value="FliG_M"/>
    <property type="match status" value="1"/>
</dbReference>
<keyword evidence="14" id="KW-0282">Flagellum</keyword>
<dbReference type="GO" id="GO:0071973">
    <property type="term" value="P:bacterial-type flagellum-dependent cell motility"/>
    <property type="evidence" value="ECO:0007669"/>
    <property type="project" value="InterPro"/>
</dbReference>
<comment type="caution">
    <text evidence="14">The sequence shown here is derived from an EMBL/GenBank/DDBJ whole genome shotgun (WGS) entry which is preliminary data.</text>
</comment>
<evidence type="ECO:0000259" key="12">
    <source>
        <dbReference type="Pfam" id="PF14841"/>
    </source>
</evidence>
<keyword evidence="14" id="KW-0966">Cell projection</keyword>
<protein>
    <recommendedName>
        <fullName evidence="4">Flagellar motor switch protein FliG</fullName>
    </recommendedName>
</protein>
<keyword evidence="15" id="KW-1185">Reference proteome</keyword>
<proteinExistence type="inferred from homology"/>
<keyword evidence="7" id="KW-0283">Flagellar rotation</keyword>
<dbReference type="GO" id="GO:0003774">
    <property type="term" value="F:cytoskeletal motor activity"/>
    <property type="evidence" value="ECO:0007669"/>
    <property type="project" value="InterPro"/>
</dbReference>